<dbReference type="Proteomes" id="UP000618746">
    <property type="component" value="Unassembled WGS sequence"/>
</dbReference>
<feature type="non-terminal residue" evidence="4">
    <location>
        <position position="1"/>
    </location>
</feature>
<dbReference type="PANTHER" id="PTHR10196">
    <property type="entry name" value="SUGAR KINASE"/>
    <property type="match status" value="1"/>
</dbReference>
<dbReference type="EMBL" id="WBNQ01071523">
    <property type="protein sequence ID" value="NXX70286.1"/>
    <property type="molecule type" value="Genomic_DNA"/>
</dbReference>
<dbReference type="OrthoDB" id="10264182at2759"/>
<evidence type="ECO:0000313" key="5">
    <source>
        <dbReference type="Proteomes" id="UP000618746"/>
    </source>
</evidence>
<dbReference type="SUPFAM" id="SSF53067">
    <property type="entry name" value="Actin-like ATPase domain"/>
    <property type="match status" value="1"/>
</dbReference>
<comment type="similarity">
    <text evidence="1">Belongs to the FGGY kinase family.</text>
</comment>
<evidence type="ECO:0000256" key="2">
    <source>
        <dbReference type="ARBA" id="ARBA00022679"/>
    </source>
</evidence>
<accession>A0A852JX05</accession>
<feature type="non-terminal residue" evidence="4">
    <location>
        <position position="225"/>
    </location>
</feature>
<evidence type="ECO:0000256" key="1">
    <source>
        <dbReference type="ARBA" id="ARBA00009156"/>
    </source>
</evidence>
<dbReference type="AlphaFoldDB" id="A0A852JX05"/>
<evidence type="ECO:0000313" key="4">
    <source>
        <dbReference type="EMBL" id="NXX70286.1"/>
    </source>
</evidence>
<keyword evidence="5" id="KW-1185">Reference proteome</keyword>
<keyword evidence="3 4" id="KW-0418">Kinase</keyword>
<dbReference type="GO" id="GO:0006071">
    <property type="term" value="P:glycerol metabolic process"/>
    <property type="evidence" value="ECO:0007669"/>
    <property type="project" value="TreeGrafter"/>
</dbReference>
<dbReference type="PANTHER" id="PTHR10196:SF67">
    <property type="entry name" value="SEDOHEPTULOKINASE"/>
    <property type="match status" value="1"/>
</dbReference>
<comment type="caution">
    <text evidence="4">The sequence shown here is derived from an EMBL/GenBank/DDBJ whole genome shotgun (WGS) entry which is preliminary data.</text>
</comment>
<dbReference type="GO" id="GO:0005829">
    <property type="term" value="C:cytosol"/>
    <property type="evidence" value="ECO:0007669"/>
    <property type="project" value="TreeGrafter"/>
</dbReference>
<dbReference type="InterPro" id="IPR043129">
    <property type="entry name" value="ATPase_NBD"/>
</dbReference>
<dbReference type="GO" id="GO:0050277">
    <property type="term" value="F:sedoheptulokinase activity"/>
    <property type="evidence" value="ECO:0007669"/>
    <property type="project" value="TreeGrafter"/>
</dbReference>
<evidence type="ECO:0000256" key="3">
    <source>
        <dbReference type="ARBA" id="ARBA00022777"/>
    </source>
</evidence>
<sequence length="225" mass="24517">GCRWSERGPGPAFEADRVSHLVTWQDGRCSPTFLSSLPLPQSHVSLATGFGCATVFWYSKNSPDFLKAYDAAGTIQDYVVAMLCDLKKPLMSVQNAASWGYFNCRNKSWNTDIFIRDSIPSCSLPFCGGVGWTSAATIFSSRYERVTEICILLTELNFLNISTSAQLTISMPLGFQPPEAPDPSSAVTYFPYFNGDYLAVAASLNGGNVLATFVGMVAQWAQELG</sequence>
<keyword evidence="2" id="KW-0808">Transferase</keyword>
<dbReference type="Gene3D" id="3.30.420.40">
    <property type="match status" value="1"/>
</dbReference>
<dbReference type="GO" id="GO:0071222">
    <property type="term" value="P:cellular response to lipopolysaccharide"/>
    <property type="evidence" value="ECO:0007669"/>
    <property type="project" value="TreeGrafter"/>
</dbReference>
<organism evidence="4 5">
    <name type="scientific">Spizella passerina</name>
    <name type="common">Chipping sparrow</name>
    <dbReference type="NCBI Taxonomy" id="40210"/>
    <lineage>
        <taxon>Eukaryota</taxon>
        <taxon>Metazoa</taxon>
        <taxon>Chordata</taxon>
        <taxon>Craniata</taxon>
        <taxon>Vertebrata</taxon>
        <taxon>Euteleostomi</taxon>
        <taxon>Archelosauria</taxon>
        <taxon>Archosauria</taxon>
        <taxon>Dinosauria</taxon>
        <taxon>Saurischia</taxon>
        <taxon>Theropoda</taxon>
        <taxon>Coelurosauria</taxon>
        <taxon>Aves</taxon>
        <taxon>Neognathae</taxon>
        <taxon>Neoaves</taxon>
        <taxon>Telluraves</taxon>
        <taxon>Australaves</taxon>
        <taxon>Passeriformes</taxon>
        <taxon>Passerellidae</taxon>
        <taxon>Spizella</taxon>
    </lineage>
</organism>
<reference evidence="4" key="1">
    <citation type="submission" date="2020-02" db="EMBL/GenBank/DDBJ databases">
        <title>Bird 10,000 Genomes (B10K) Project - Family phase.</title>
        <authorList>
            <person name="Zhang G."/>
        </authorList>
    </citation>
    <scope>NUCLEOTIDE SEQUENCE</scope>
    <source>
        <strain evidence="4">B10K-DU-023-52</strain>
        <tissue evidence="4">Mixed tissue sample</tissue>
    </source>
</reference>
<gene>
    <name evidence="4" type="primary">Shpk</name>
    <name evidence="4" type="ORF">SPIPAS_R04443</name>
</gene>
<proteinExistence type="inferred from homology"/>
<name>A0A852JX05_SPIPA</name>
<protein>
    <submittedName>
        <fullName evidence="4">SHPK Sedoheptulokinase</fullName>
    </submittedName>
</protein>